<gene>
    <name evidence="2" type="ORF">OXX778_LOCUS19127</name>
</gene>
<keyword evidence="1" id="KW-0812">Transmembrane</keyword>
<evidence type="ECO:0000313" key="3">
    <source>
        <dbReference type="Proteomes" id="UP000663879"/>
    </source>
</evidence>
<name>A0A814KYG1_9BILA</name>
<organism evidence="2 3">
    <name type="scientific">Brachionus calyciflorus</name>
    <dbReference type="NCBI Taxonomy" id="104777"/>
    <lineage>
        <taxon>Eukaryota</taxon>
        <taxon>Metazoa</taxon>
        <taxon>Spiralia</taxon>
        <taxon>Gnathifera</taxon>
        <taxon>Rotifera</taxon>
        <taxon>Eurotatoria</taxon>
        <taxon>Monogononta</taxon>
        <taxon>Pseudotrocha</taxon>
        <taxon>Ploima</taxon>
        <taxon>Brachionidae</taxon>
        <taxon>Brachionus</taxon>
    </lineage>
</organism>
<keyword evidence="1" id="KW-0472">Membrane</keyword>
<keyword evidence="1" id="KW-1133">Transmembrane helix</keyword>
<evidence type="ECO:0000313" key="2">
    <source>
        <dbReference type="EMBL" id="CAF1057539.1"/>
    </source>
</evidence>
<comment type="caution">
    <text evidence="2">The sequence shown here is derived from an EMBL/GenBank/DDBJ whole genome shotgun (WGS) entry which is preliminary data.</text>
</comment>
<dbReference type="Proteomes" id="UP000663879">
    <property type="component" value="Unassembled WGS sequence"/>
</dbReference>
<feature type="non-terminal residue" evidence="2">
    <location>
        <position position="1"/>
    </location>
</feature>
<feature type="transmembrane region" description="Helical" evidence="1">
    <location>
        <begin position="172"/>
        <end position="190"/>
    </location>
</feature>
<reference evidence="2" key="1">
    <citation type="submission" date="2021-02" db="EMBL/GenBank/DDBJ databases">
        <authorList>
            <person name="Nowell W R."/>
        </authorList>
    </citation>
    <scope>NUCLEOTIDE SEQUENCE</scope>
    <source>
        <strain evidence="2">Ploen Becks lab</strain>
    </source>
</reference>
<protein>
    <submittedName>
        <fullName evidence="2">Uncharacterized protein</fullName>
    </submittedName>
</protein>
<keyword evidence="3" id="KW-1185">Reference proteome</keyword>
<accession>A0A814KYG1</accession>
<evidence type="ECO:0000256" key="1">
    <source>
        <dbReference type="SAM" id="Phobius"/>
    </source>
</evidence>
<dbReference type="AlphaFoldDB" id="A0A814KYG1"/>
<proteinExistence type="predicted"/>
<dbReference type="EMBL" id="CAJNOC010005629">
    <property type="protein sequence ID" value="CAF1057539.1"/>
    <property type="molecule type" value="Genomic_DNA"/>
</dbReference>
<sequence length="196" mass="23203">KNKYQGLFANEISKPEIYWDKYLIIICRSIFKISVDDPVIKNYLKSNFSKDQYLKLKNIINTLIGDNSDIDKIYCLIKSLNEDGNLINYKDIEPNSLDAEKAFQVIISAQNFEVENMFFEFIKKFIEKNLGSKNLSKRDLCEIDYTLAAHMVFNDIECSRFNQFKLKHRKRLVLYFLVIKFGWSTGYNLYKNLNKK</sequence>